<gene>
    <name evidence="2" type="ORF">OOZ53_10820</name>
</gene>
<reference evidence="2" key="1">
    <citation type="submission" date="2022-11" db="EMBL/GenBank/DDBJ databases">
        <title>Hoeflea poritis sp. nov., isolated from scleractinian coral Porites lutea.</title>
        <authorList>
            <person name="Zhang G."/>
            <person name="Wei Q."/>
            <person name="Cai L."/>
        </authorList>
    </citation>
    <scope>NUCLEOTIDE SEQUENCE</scope>
    <source>
        <strain evidence="2">E7-10</strain>
    </source>
</reference>
<keyword evidence="1" id="KW-0812">Transmembrane</keyword>
<dbReference type="EMBL" id="JAPJZH010000005">
    <property type="protein sequence ID" value="MDA4845843.1"/>
    <property type="molecule type" value="Genomic_DNA"/>
</dbReference>
<dbReference type="Proteomes" id="UP001148313">
    <property type="component" value="Unassembled WGS sequence"/>
</dbReference>
<protein>
    <submittedName>
        <fullName evidence="2">Flp family type IVb pilin</fullName>
    </submittedName>
</protein>
<dbReference type="InterPro" id="IPR007047">
    <property type="entry name" value="Flp_Fap"/>
</dbReference>
<dbReference type="RefSeq" id="WP_271089523.1">
    <property type="nucleotide sequence ID" value="NZ_JAPJZH010000005.1"/>
</dbReference>
<evidence type="ECO:0000256" key="1">
    <source>
        <dbReference type="SAM" id="Phobius"/>
    </source>
</evidence>
<accession>A0ABT4VP82</accession>
<keyword evidence="3" id="KW-1185">Reference proteome</keyword>
<sequence>MVELARRFLRCESGATAIEYAFIIVLISLSIIFGATEIGNGVGNSFNNLADGFDQ</sequence>
<proteinExistence type="predicted"/>
<keyword evidence="1" id="KW-1133">Transmembrane helix</keyword>
<name>A0ABT4VP82_9HYPH</name>
<evidence type="ECO:0000313" key="2">
    <source>
        <dbReference type="EMBL" id="MDA4845843.1"/>
    </source>
</evidence>
<organism evidence="2 3">
    <name type="scientific">Hoeflea poritis</name>
    <dbReference type="NCBI Taxonomy" id="2993659"/>
    <lineage>
        <taxon>Bacteria</taxon>
        <taxon>Pseudomonadati</taxon>
        <taxon>Pseudomonadota</taxon>
        <taxon>Alphaproteobacteria</taxon>
        <taxon>Hyphomicrobiales</taxon>
        <taxon>Rhizobiaceae</taxon>
        <taxon>Hoeflea</taxon>
    </lineage>
</organism>
<feature type="transmembrane region" description="Helical" evidence="1">
    <location>
        <begin position="20"/>
        <end position="39"/>
    </location>
</feature>
<keyword evidence="1" id="KW-0472">Membrane</keyword>
<comment type="caution">
    <text evidence="2">The sequence shown here is derived from an EMBL/GenBank/DDBJ whole genome shotgun (WGS) entry which is preliminary data.</text>
</comment>
<dbReference type="Pfam" id="PF04964">
    <property type="entry name" value="Flp_Fap"/>
    <property type="match status" value="1"/>
</dbReference>
<evidence type="ECO:0000313" key="3">
    <source>
        <dbReference type="Proteomes" id="UP001148313"/>
    </source>
</evidence>